<dbReference type="GO" id="GO:0032259">
    <property type="term" value="P:methylation"/>
    <property type="evidence" value="ECO:0007669"/>
    <property type="project" value="UniProtKB-KW"/>
</dbReference>
<keyword evidence="3" id="KW-0949">S-adenosyl-L-methionine</keyword>
<feature type="domain" description="O-methyltransferase C-terminal" evidence="5">
    <location>
        <begin position="363"/>
        <end position="558"/>
    </location>
</feature>
<dbReference type="Gene3D" id="1.10.10.10">
    <property type="entry name" value="Winged helix-like DNA-binding domain superfamily/Winged helix DNA-binding domain"/>
    <property type="match status" value="1"/>
</dbReference>
<evidence type="ECO:0000313" key="7">
    <source>
        <dbReference type="Proteomes" id="UP001287356"/>
    </source>
</evidence>
<dbReference type="PANTHER" id="PTHR43712:SF16">
    <property type="entry name" value="O-METHYLTRANSFERASE ELCB"/>
    <property type="match status" value="1"/>
</dbReference>
<gene>
    <name evidence="6" type="ORF">B0T24DRAFT_539202</name>
</gene>
<name>A0AAE0JSV6_9PEZI</name>
<evidence type="ECO:0000256" key="1">
    <source>
        <dbReference type="ARBA" id="ARBA00022603"/>
    </source>
</evidence>
<dbReference type="EMBL" id="JAULSN010000012">
    <property type="protein sequence ID" value="KAK3361128.1"/>
    <property type="molecule type" value="Genomic_DNA"/>
</dbReference>
<feature type="region of interest" description="Disordered" evidence="4">
    <location>
        <begin position="1"/>
        <end position="184"/>
    </location>
</feature>
<feature type="compositionally biased region" description="Low complexity" evidence="4">
    <location>
        <begin position="30"/>
        <end position="52"/>
    </location>
</feature>
<dbReference type="InterPro" id="IPR016461">
    <property type="entry name" value="COMT-like"/>
</dbReference>
<evidence type="ECO:0000313" key="6">
    <source>
        <dbReference type="EMBL" id="KAK3361128.1"/>
    </source>
</evidence>
<dbReference type="Proteomes" id="UP001287356">
    <property type="component" value="Unassembled WGS sequence"/>
</dbReference>
<keyword evidence="7" id="KW-1185">Reference proteome</keyword>
<dbReference type="InterPro" id="IPR001077">
    <property type="entry name" value="COMT_C"/>
</dbReference>
<dbReference type="GO" id="GO:0008171">
    <property type="term" value="F:O-methyltransferase activity"/>
    <property type="evidence" value="ECO:0007669"/>
    <property type="project" value="InterPro"/>
</dbReference>
<organism evidence="6 7">
    <name type="scientific">Lasiosphaeria ovina</name>
    <dbReference type="NCBI Taxonomy" id="92902"/>
    <lineage>
        <taxon>Eukaryota</taxon>
        <taxon>Fungi</taxon>
        <taxon>Dikarya</taxon>
        <taxon>Ascomycota</taxon>
        <taxon>Pezizomycotina</taxon>
        <taxon>Sordariomycetes</taxon>
        <taxon>Sordariomycetidae</taxon>
        <taxon>Sordariales</taxon>
        <taxon>Lasiosphaeriaceae</taxon>
        <taxon>Lasiosphaeria</taxon>
    </lineage>
</organism>
<dbReference type="InterPro" id="IPR036388">
    <property type="entry name" value="WH-like_DNA-bd_sf"/>
</dbReference>
<evidence type="ECO:0000256" key="2">
    <source>
        <dbReference type="ARBA" id="ARBA00022679"/>
    </source>
</evidence>
<reference evidence="6" key="1">
    <citation type="journal article" date="2023" name="Mol. Phylogenet. Evol.">
        <title>Genome-scale phylogeny and comparative genomics of the fungal order Sordariales.</title>
        <authorList>
            <person name="Hensen N."/>
            <person name="Bonometti L."/>
            <person name="Westerberg I."/>
            <person name="Brannstrom I.O."/>
            <person name="Guillou S."/>
            <person name="Cros-Aarteil S."/>
            <person name="Calhoun S."/>
            <person name="Haridas S."/>
            <person name="Kuo A."/>
            <person name="Mondo S."/>
            <person name="Pangilinan J."/>
            <person name="Riley R."/>
            <person name="LaButti K."/>
            <person name="Andreopoulos B."/>
            <person name="Lipzen A."/>
            <person name="Chen C."/>
            <person name="Yan M."/>
            <person name="Daum C."/>
            <person name="Ng V."/>
            <person name="Clum A."/>
            <person name="Steindorff A."/>
            <person name="Ohm R.A."/>
            <person name="Martin F."/>
            <person name="Silar P."/>
            <person name="Natvig D.O."/>
            <person name="Lalanne C."/>
            <person name="Gautier V."/>
            <person name="Ament-Velasquez S.L."/>
            <person name="Kruys A."/>
            <person name="Hutchinson M.I."/>
            <person name="Powell A.J."/>
            <person name="Barry K."/>
            <person name="Miller A.N."/>
            <person name="Grigoriev I.V."/>
            <person name="Debuchy R."/>
            <person name="Gladieux P."/>
            <person name="Hiltunen Thoren M."/>
            <person name="Johannesson H."/>
        </authorList>
    </citation>
    <scope>NUCLEOTIDE SEQUENCE</scope>
    <source>
        <strain evidence="6">CBS 958.72</strain>
    </source>
</reference>
<evidence type="ECO:0000256" key="4">
    <source>
        <dbReference type="SAM" id="MobiDB-lite"/>
    </source>
</evidence>
<comment type="caution">
    <text evidence="6">The sequence shown here is derived from an EMBL/GenBank/DDBJ whole genome shotgun (WGS) entry which is preliminary data.</text>
</comment>
<dbReference type="PANTHER" id="PTHR43712">
    <property type="entry name" value="PUTATIVE (AFU_ORTHOLOGUE AFUA_4G14580)-RELATED"/>
    <property type="match status" value="1"/>
</dbReference>
<feature type="compositionally biased region" description="Basic and acidic residues" evidence="4">
    <location>
        <begin position="127"/>
        <end position="142"/>
    </location>
</feature>
<dbReference type="SUPFAM" id="SSF46785">
    <property type="entry name" value="Winged helix' DNA-binding domain"/>
    <property type="match status" value="1"/>
</dbReference>
<dbReference type="AlphaFoldDB" id="A0AAE0JSV6"/>
<protein>
    <submittedName>
        <fullName evidence="6">S-adenosyl-L-methionine-dependent methyltransferase</fullName>
    </submittedName>
</protein>
<dbReference type="SUPFAM" id="SSF53335">
    <property type="entry name" value="S-adenosyl-L-methionine-dependent methyltransferases"/>
    <property type="match status" value="1"/>
</dbReference>
<feature type="compositionally biased region" description="Polar residues" evidence="4">
    <location>
        <begin position="13"/>
        <end position="29"/>
    </location>
</feature>
<accession>A0AAE0JSV6</accession>
<feature type="compositionally biased region" description="Low complexity" evidence="4">
    <location>
        <begin position="163"/>
        <end position="181"/>
    </location>
</feature>
<dbReference type="Gene3D" id="3.40.50.150">
    <property type="entry name" value="Vaccinia Virus protein VP39"/>
    <property type="match status" value="1"/>
</dbReference>
<proteinExistence type="predicted"/>
<keyword evidence="1 6" id="KW-0489">Methyltransferase</keyword>
<dbReference type="PROSITE" id="PS51683">
    <property type="entry name" value="SAM_OMT_II"/>
    <property type="match status" value="1"/>
</dbReference>
<reference evidence="6" key="2">
    <citation type="submission" date="2023-06" db="EMBL/GenBank/DDBJ databases">
        <authorList>
            <consortium name="Lawrence Berkeley National Laboratory"/>
            <person name="Haridas S."/>
            <person name="Hensen N."/>
            <person name="Bonometti L."/>
            <person name="Westerberg I."/>
            <person name="Brannstrom I.O."/>
            <person name="Guillou S."/>
            <person name="Cros-Aarteil S."/>
            <person name="Calhoun S."/>
            <person name="Kuo A."/>
            <person name="Mondo S."/>
            <person name="Pangilinan J."/>
            <person name="Riley R."/>
            <person name="Labutti K."/>
            <person name="Andreopoulos B."/>
            <person name="Lipzen A."/>
            <person name="Chen C."/>
            <person name="Yanf M."/>
            <person name="Daum C."/>
            <person name="Ng V."/>
            <person name="Clum A."/>
            <person name="Steindorff A."/>
            <person name="Ohm R."/>
            <person name="Martin F."/>
            <person name="Silar P."/>
            <person name="Natvig D."/>
            <person name="Lalanne C."/>
            <person name="Gautier V."/>
            <person name="Ament-Velasquez S.L."/>
            <person name="Kruys A."/>
            <person name="Hutchinson M.I."/>
            <person name="Powell A.J."/>
            <person name="Barry K."/>
            <person name="Miller A.N."/>
            <person name="Grigoriev I.V."/>
            <person name="Debuchy R."/>
            <person name="Gladieux P."/>
            <person name="Thoren M.H."/>
            <person name="Johannesson H."/>
        </authorList>
    </citation>
    <scope>NUCLEOTIDE SEQUENCE</scope>
    <source>
        <strain evidence="6">CBS 958.72</strain>
    </source>
</reference>
<dbReference type="Pfam" id="PF00891">
    <property type="entry name" value="Methyltransf_2"/>
    <property type="match status" value="1"/>
</dbReference>
<sequence>MRDEIDRGGAGEPNSSAAGNQQEPTTNLVTAAPVAATDADPDATNPTATAAAGSSETNGPLPAVGSISEGVGRASISSVPEPQQPVHGHTAPESLESPSKPIIGAAVESNDSQQPGASEPIVTQPELDSHGTRGDGAQEPKSEAATAPGPVGTLSLDEKEKSPQPSKAAGPASAPPGATGPLNPERLQFLADEISRNVGQVQAEEVARLRTATAALELAGAVRPPPDAIMSWFTNMSIVSAVRVFQSWRVFDTIPAGKGESISYADLAAKVDAEEAFLIRMSWMLSSTGVLRHIEPGRVAHTPTSIMLRENEAMGSMFKIMCTNVVDVSAILPAYFDTYGRREPLGPAHIPTSFLAGRPELEYFELLNEDPDRIKLFMRAMAVAHRRVPTIGMYDMSWVLDRADQDPSRLAWVDVGGGNGHTVKVFREAYPGLRANQCAIQDLPEVLDEAQKQAESDDALRGVSWIPVNFHKDVPVKGALIYYLRHIARDYSDPVFTTILRNIAAALAPDSRVLVSEQLLAGAPPPVYAAFKDYAMLSLGGKERTLEQFGAVAAAAGLRVSGVFRDQATPHAVVEFALQE</sequence>
<evidence type="ECO:0000259" key="5">
    <source>
        <dbReference type="Pfam" id="PF00891"/>
    </source>
</evidence>
<dbReference type="InterPro" id="IPR029063">
    <property type="entry name" value="SAM-dependent_MTases_sf"/>
</dbReference>
<keyword evidence="2" id="KW-0808">Transferase</keyword>
<evidence type="ECO:0000256" key="3">
    <source>
        <dbReference type="ARBA" id="ARBA00022691"/>
    </source>
</evidence>
<dbReference type="InterPro" id="IPR036390">
    <property type="entry name" value="WH_DNA-bd_sf"/>
</dbReference>